<protein>
    <submittedName>
        <fullName evidence="4">GNAT family protein</fullName>
    </submittedName>
</protein>
<dbReference type="EMBL" id="JAPMXC010000001">
    <property type="protein sequence ID" value="MCY0386498.1"/>
    <property type="molecule type" value="Genomic_DNA"/>
</dbReference>
<evidence type="ECO:0000256" key="2">
    <source>
        <dbReference type="ARBA" id="ARBA00023315"/>
    </source>
</evidence>
<evidence type="ECO:0000256" key="1">
    <source>
        <dbReference type="ARBA" id="ARBA00022679"/>
    </source>
</evidence>
<dbReference type="PANTHER" id="PTHR43877:SF2">
    <property type="entry name" value="AMINOALKYLPHOSPHONATE N-ACETYLTRANSFERASE-RELATED"/>
    <property type="match status" value="1"/>
</dbReference>
<keyword evidence="1" id="KW-0808">Transferase</keyword>
<evidence type="ECO:0000313" key="5">
    <source>
        <dbReference type="Proteomes" id="UP001082899"/>
    </source>
</evidence>
<dbReference type="Proteomes" id="UP001082899">
    <property type="component" value="Unassembled WGS sequence"/>
</dbReference>
<dbReference type="InterPro" id="IPR050832">
    <property type="entry name" value="Bact_Acetyltransf"/>
</dbReference>
<dbReference type="PANTHER" id="PTHR43877">
    <property type="entry name" value="AMINOALKYLPHOSPHONATE N-ACETYLTRANSFERASE-RELATED-RELATED"/>
    <property type="match status" value="1"/>
</dbReference>
<keyword evidence="5" id="KW-1185">Reference proteome</keyword>
<proteinExistence type="predicted"/>
<evidence type="ECO:0000259" key="3">
    <source>
        <dbReference type="PROSITE" id="PS51186"/>
    </source>
</evidence>
<accession>A0ABT3ZJ04</accession>
<organism evidence="4 5">
    <name type="scientific">Robbsia betulipollinis</name>
    <dbReference type="NCBI Taxonomy" id="2981849"/>
    <lineage>
        <taxon>Bacteria</taxon>
        <taxon>Pseudomonadati</taxon>
        <taxon>Pseudomonadota</taxon>
        <taxon>Betaproteobacteria</taxon>
        <taxon>Burkholderiales</taxon>
        <taxon>Burkholderiaceae</taxon>
        <taxon>Robbsia</taxon>
    </lineage>
</organism>
<feature type="domain" description="N-acetyltransferase" evidence="3">
    <location>
        <begin position="2"/>
        <end position="168"/>
    </location>
</feature>
<dbReference type="SUPFAM" id="SSF55729">
    <property type="entry name" value="Acyl-CoA N-acyltransferases (Nat)"/>
    <property type="match status" value="1"/>
</dbReference>
<keyword evidence="2" id="KW-0012">Acyltransferase</keyword>
<dbReference type="Gene3D" id="3.40.630.30">
    <property type="match status" value="1"/>
</dbReference>
<reference evidence="4" key="1">
    <citation type="submission" date="2022-11" db="EMBL/GenBank/DDBJ databases">
        <title>Robbsia betulipollinis sp. nov., isolated from pollen of birch (Betula pendula).</title>
        <authorList>
            <person name="Shi H."/>
            <person name="Ambika Manirajan B."/>
            <person name="Ratering S."/>
            <person name="Geissler-Plaum R."/>
            <person name="Schnell S."/>
        </authorList>
    </citation>
    <scope>NUCLEOTIDE SEQUENCE</scope>
    <source>
        <strain evidence="4">Bb-Pol-6</strain>
    </source>
</reference>
<dbReference type="InterPro" id="IPR000182">
    <property type="entry name" value="GNAT_dom"/>
</dbReference>
<evidence type="ECO:0000313" key="4">
    <source>
        <dbReference type="EMBL" id="MCY0386498.1"/>
    </source>
</evidence>
<gene>
    <name evidence="4" type="ORF">OVY01_04425</name>
</gene>
<comment type="caution">
    <text evidence="4">The sequence shown here is derived from an EMBL/GenBank/DDBJ whole genome shotgun (WGS) entry which is preliminary data.</text>
</comment>
<dbReference type="PROSITE" id="PS51186">
    <property type="entry name" value="GNAT"/>
    <property type="match status" value="1"/>
</dbReference>
<dbReference type="InterPro" id="IPR016181">
    <property type="entry name" value="Acyl_CoA_acyltransferase"/>
</dbReference>
<sequence length="168" mass="18825">MITLRLLTESDAEQFKSLRLVAIENSPTAIWPTREEQMVLTLEQIADRIRKTSIQAVFGAFDGEVLVGITGIRREPLQQVAHMATVWGVFVGPSHRGHGIAQKLLAAATAHVAEKWKCVQLMLWVNTENTPAKGLYASQGFQKIGMAPRALRVNGRFYDEEHMYKPLL</sequence>
<dbReference type="Pfam" id="PF00583">
    <property type="entry name" value="Acetyltransf_1"/>
    <property type="match status" value="1"/>
</dbReference>
<dbReference type="RefSeq" id="WP_267847665.1">
    <property type="nucleotide sequence ID" value="NZ_JAPMXC010000001.1"/>
</dbReference>
<dbReference type="CDD" id="cd04301">
    <property type="entry name" value="NAT_SF"/>
    <property type="match status" value="1"/>
</dbReference>
<name>A0ABT3ZJ04_9BURK</name>